<name>Q2RRF7_RHORT</name>
<feature type="region of interest" description="Disordered" evidence="7">
    <location>
        <begin position="1"/>
        <end position="30"/>
    </location>
</feature>
<dbReference type="GO" id="GO:0003676">
    <property type="term" value="F:nucleic acid binding"/>
    <property type="evidence" value="ECO:0007669"/>
    <property type="project" value="InterPro"/>
</dbReference>
<gene>
    <name evidence="9" type="ordered locus">Rru_A2488</name>
</gene>
<evidence type="ECO:0000256" key="5">
    <source>
        <dbReference type="ARBA" id="ARBA00022691"/>
    </source>
</evidence>
<dbReference type="SUPFAM" id="SSF53335">
    <property type="entry name" value="S-adenosyl-L-methionine-dependent methyltransferases"/>
    <property type="match status" value="1"/>
</dbReference>
<evidence type="ECO:0000256" key="4">
    <source>
        <dbReference type="ARBA" id="ARBA00022679"/>
    </source>
</evidence>
<protein>
    <recommendedName>
        <fullName evidence="2">site-specific DNA-methyltransferase (adenine-specific)</fullName>
        <ecNumber evidence="2">2.1.1.72</ecNumber>
    </recommendedName>
</protein>
<evidence type="ECO:0000259" key="8">
    <source>
        <dbReference type="Pfam" id="PF07669"/>
    </source>
</evidence>
<comment type="similarity">
    <text evidence="1">Belongs to the N(4)/N(6)-methyltransferase family.</text>
</comment>
<dbReference type="Gene3D" id="3.40.50.150">
    <property type="entry name" value="Vaccinia Virus protein VP39"/>
    <property type="match status" value="1"/>
</dbReference>
<evidence type="ECO:0000256" key="6">
    <source>
        <dbReference type="ARBA" id="ARBA00047942"/>
    </source>
</evidence>
<dbReference type="AlphaFoldDB" id="Q2RRF7"/>
<dbReference type="GO" id="GO:0032259">
    <property type="term" value="P:methylation"/>
    <property type="evidence" value="ECO:0007669"/>
    <property type="project" value="UniProtKB-KW"/>
</dbReference>
<evidence type="ECO:0000256" key="1">
    <source>
        <dbReference type="ARBA" id="ARBA00006594"/>
    </source>
</evidence>
<keyword evidence="4" id="KW-0808">Transferase</keyword>
<dbReference type="KEGG" id="rru:Rru_A2488"/>
<dbReference type="GO" id="GO:0009007">
    <property type="term" value="F:site-specific DNA-methyltransferase (adenine-specific) activity"/>
    <property type="evidence" value="ECO:0007669"/>
    <property type="project" value="UniProtKB-EC"/>
</dbReference>
<evidence type="ECO:0000256" key="7">
    <source>
        <dbReference type="SAM" id="MobiDB-lite"/>
    </source>
</evidence>
<accession>Q2RRF7</accession>
<dbReference type="RefSeq" id="WP_011390241.1">
    <property type="nucleotide sequence ID" value="NC_007643.1"/>
</dbReference>
<evidence type="ECO:0000256" key="2">
    <source>
        <dbReference type="ARBA" id="ARBA00011900"/>
    </source>
</evidence>
<dbReference type="GO" id="GO:0006304">
    <property type="term" value="P:DNA modification"/>
    <property type="evidence" value="ECO:0007669"/>
    <property type="project" value="InterPro"/>
</dbReference>
<dbReference type="PANTHER" id="PTHR33841:SF5">
    <property type="entry name" value="DNA METHYLASE (MODIFICATION METHYLASE) (METHYLTRANSFERASE)-RELATED"/>
    <property type="match status" value="1"/>
</dbReference>
<dbReference type="EnsemblBacteria" id="ABC23288">
    <property type="protein sequence ID" value="ABC23288"/>
    <property type="gene ID" value="Rru_A2488"/>
</dbReference>
<dbReference type="InterPro" id="IPR029063">
    <property type="entry name" value="SAM-dependent_MTases_sf"/>
</dbReference>
<feature type="compositionally biased region" description="Polar residues" evidence="7">
    <location>
        <begin position="1"/>
        <end position="12"/>
    </location>
</feature>
<keyword evidence="5" id="KW-0949">S-adenosyl-L-methionine</keyword>
<keyword evidence="3 9" id="KW-0489">Methyltransferase</keyword>
<dbReference type="InterPro" id="IPR011639">
    <property type="entry name" value="MethylTrfase_TaqI-like_dom"/>
</dbReference>
<dbReference type="InterPro" id="IPR050953">
    <property type="entry name" value="N4_N6_ade-DNA_methylase"/>
</dbReference>
<dbReference type="HOGENOM" id="CLU_032205_0_0_5"/>
<dbReference type="STRING" id="269796.Rru_A2488"/>
<dbReference type="REBASE" id="11702">
    <property type="entry name" value="M.RruMORF2488P"/>
</dbReference>
<dbReference type="EC" id="2.1.1.72" evidence="2"/>
<comment type="catalytic activity">
    <reaction evidence="6">
        <text>a 2'-deoxyadenosine in DNA + S-adenosyl-L-methionine = an N(6)-methyl-2'-deoxyadenosine in DNA + S-adenosyl-L-homocysteine + H(+)</text>
        <dbReference type="Rhea" id="RHEA:15197"/>
        <dbReference type="Rhea" id="RHEA-COMP:12418"/>
        <dbReference type="Rhea" id="RHEA-COMP:12419"/>
        <dbReference type="ChEBI" id="CHEBI:15378"/>
        <dbReference type="ChEBI" id="CHEBI:57856"/>
        <dbReference type="ChEBI" id="CHEBI:59789"/>
        <dbReference type="ChEBI" id="CHEBI:90615"/>
        <dbReference type="ChEBI" id="CHEBI:90616"/>
        <dbReference type="EC" id="2.1.1.72"/>
    </reaction>
</comment>
<dbReference type="CDD" id="cd02440">
    <property type="entry name" value="AdoMet_MTases"/>
    <property type="match status" value="1"/>
</dbReference>
<dbReference type="Proteomes" id="UP000001929">
    <property type="component" value="Chromosome"/>
</dbReference>
<dbReference type="PATRIC" id="fig|269796.9.peg.2592"/>
<evidence type="ECO:0000313" key="10">
    <source>
        <dbReference type="Proteomes" id="UP000001929"/>
    </source>
</evidence>
<keyword evidence="10" id="KW-1185">Reference proteome</keyword>
<organism evidence="9 10">
    <name type="scientific">Rhodospirillum rubrum (strain ATCC 11170 / ATH 1.1.1 / DSM 467 / LMG 4362 / NCIMB 8255 / S1)</name>
    <dbReference type="NCBI Taxonomy" id="269796"/>
    <lineage>
        <taxon>Bacteria</taxon>
        <taxon>Pseudomonadati</taxon>
        <taxon>Pseudomonadota</taxon>
        <taxon>Alphaproteobacteria</taxon>
        <taxon>Rhodospirillales</taxon>
        <taxon>Rhodospirillaceae</taxon>
        <taxon>Rhodospirillum</taxon>
    </lineage>
</organism>
<proteinExistence type="inferred from homology"/>
<dbReference type="PANTHER" id="PTHR33841">
    <property type="entry name" value="DNA METHYLTRANSFERASE YEEA-RELATED"/>
    <property type="match status" value="1"/>
</dbReference>
<reference evidence="9 10" key="1">
    <citation type="journal article" date="2011" name="Stand. Genomic Sci.">
        <title>Complete genome sequence of Rhodospirillum rubrum type strain (S1).</title>
        <authorList>
            <person name="Munk A.C."/>
            <person name="Copeland A."/>
            <person name="Lucas S."/>
            <person name="Lapidus A."/>
            <person name="Del Rio T.G."/>
            <person name="Barry K."/>
            <person name="Detter J.C."/>
            <person name="Hammon N."/>
            <person name="Israni S."/>
            <person name="Pitluck S."/>
            <person name="Brettin T."/>
            <person name="Bruce D."/>
            <person name="Han C."/>
            <person name="Tapia R."/>
            <person name="Gilna P."/>
            <person name="Schmutz J."/>
            <person name="Larimer F."/>
            <person name="Land M."/>
            <person name="Kyrpides N.C."/>
            <person name="Mavromatis K."/>
            <person name="Richardson P."/>
            <person name="Rohde M."/>
            <person name="Goker M."/>
            <person name="Klenk H.P."/>
            <person name="Zhang Y."/>
            <person name="Roberts G.P."/>
            <person name="Reslewic S."/>
            <person name="Schwartz D.C."/>
        </authorList>
    </citation>
    <scope>NUCLEOTIDE SEQUENCE [LARGE SCALE GENOMIC DNA]</scope>
    <source>
        <strain evidence="10">ATCC 11170 / ATH 1.1.1 / DSM 467 / LMG 4362 / NCIMB 8255 / S1</strain>
    </source>
</reference>
<dbReference type="EMBL" id="CP000230">
    <property type="protein sequence ID" value="ABC23288.1"/>
    <property type="molecule type" value="Genomic_DNA"/>
</dbReference>
<dbReference type="Pfam" id="PF07669">
    <property type="entry name" value="Eco57I"/>
    <property type="match status" value="1"/>
</dbReference>
<dbReference type="PROSITE" id="PS00092">
    <property type="entry name" value="N6_MTASE"/>
    <property type="match status" value="1"/>
</dbReference>
<dbReference type="InterPro" id="IPR002052">
    <property type="entry name" value="DNA_methylase_N6_adenine_CS"/>
</dbReference>
<evidence type="ECO:0000256" key="3">
    <source>
        <dbReference type="ARBA" id="ARBA00022603"/>
    </source>
</evidence>
<feature type="domain" description="Type II methyltransferase M.TaqI-like" evidence="8">
    <location>
        <begin position="244"/>
        <end position="321"/>
    </location>
</feature>
<sequence length="604" mass="63383">MTPCGTASTSPEKSAAILAGPPSPGVEGTRSDLARARVVARAWAETLTPARRADQALLFTTAAMAALRKGIGVEAVARPGFARPRGRLDHAGARVAQAIGEDAALLPLAEALHLITGLYPALLPARERGALGAFYTPIALVERLLDRATEEGADWAGLRLLDPAAGGGAFLLGAVARIRAALAGCEPAFILGRIGARVLGLEVDARAAALAQAALDILLADLAQAAGRPPPVVLRVADTLEIPADPSFDLVVGNPPYGRVGLTPAQRARFGRGLYGHANLYGVFTDIALRWTAPGGLIAYLTPTSFLAGRYYGALRGLLAAEAPPLSIDFVHARQGVFEDVLQETLLALYRRGGQAGRVRIHYLTLDGEGRARIAHNGTIGLPADAGAPWLAPRDPGQGHLVARVEAMGHRLAEWGYGVSTGPLVWNRYKGQLRDRPTGKRVHPLIWAEAVTADGRFVFRAAKRNHAPYFKLQAGDDALLVGEPCVLVQRTTAKEQHRRLIAAELPAAFVAGHGGVVVENHLNMVRAKGTPRVAPAVVAALLNSAVVDQVFRCMSGSVAVSAFELEALPLPAAGDLGPLTALVAAGAPRDDIEAECARLYGKGL</sequence>
<evidence type="ECO:0000313" key="9">
    <source>
        <dbReference type="EMBL" id="ABC23288.1"/>
    </source>
</evidence>
<dbReference type="eggNOG" id="COG0827">
    <property type="taxonomic scope" value="Bacteria"/>
</dbReference>
<dbReference type="PRINTS" id="PR00507">
    <property type="entry name" value="N12N6MTFRASE"/>
</dbReference>